<evidence type="ECO:0000256" key="3">
    <source>
        <dbReference type="PROSITE-ProRule" id="PRU00284"/>
    </source>
</evidence>
<dbReference type="SUPFAM" id="SSF46458">
    <property type="entry name" value="Globin-like"/>
    <property type="match status" value="1"/>
</dbReference>
<dbReference type="PANTHER" id="PTHR32089:SF112">
    <property type="entry name" value="LYSOZYME-LIKE PROTEIN-RELATED"/>
    <property type="match status" value="1"/>
</dbReference>
<dbReference type="RefSeq" id="WP_138601820.1">
    <property type="nucleotide sequence ID" value="NZ_VCIA01000001.1"/>
</dbReference>
<dbReference type="EMBL" id="VCIA01000001">
    <property type="protein sequence ID" value="TMN21428.1"/>
    <property type="molecule type" value="Genomic_DNA"/>
</dbReference>
<reference evidence="6 7" key="1">
    <citation type="submission" date="2019-05" db="EMBL/GenBank/DDBJ databases">
        <title>Genomic analysis of Lentibacillus sp. NKC220-2.</title>
        <authorList>
            <person name="Oh Y.J."/>
        </authorList>
    </citation>
    <scope>NUCLEOTIDE SEQUENCE [LARGE SCALE GENOMIC DNA]</scope>
    <source>
        <strain evidence="6 7">NKC220-2</strain>
    </source>
</reference>
<evidence type="ECO:0000259" key="5">
    <source>
        <dbReference type="PROSITE" id="PS50111"/>
    </source>
</evidence>
<dbReference type="InterPro" id="IPR012292">
    <property type="entry name" value="Globin/Proto"/>
</dbReference>
<evidence type="ECO:0000256" key="4">
    <source>
        <dbReference type="SAM" id="Coils"/>
    </source>
</evidence>
<dbReference type="AlphaFoldDB" id="A0A5S3QHV0"/>
<dbReference type="Pfam" id="PF11563">
    <property type="entry name" value="Protoglobin"/>
    <property type="match status" value="1"/>
</dbReference>
<protein>
    <submittedName>
        <fullName evidence="6">Methyl-accepting chemotaxis protein</fullName>
    </submittedName>
</protein>
<feature type="domain" description="Methyl-accepting transducer" evidence="5">
    <location>
        <begin position="204"/>
        <end position="422"/>
    </location>
</feature>
<feature type="coiled-coil region" evidence="4">
    <location>
        <begin position="222"/>
        <end position="249"/>
    </location>
</feature>
<dbReference type="Gene3D" id="1.20.120.30">
    <property type="entry name" value="Aspartate receptor, ligand-binding domain"/>
    <property type="match status" value="1"/>
</dbReference>
<accession>A0A5S3QHV0</accession>
<dbReference type="GO" id="GO:0006935">
    <property type="term" value="P:chemotaxis"/>
    <property type="evidence" value="ECO:0007669"/>
    <property type="project" value="InterPro"/>
</dbReference>
<comment type="caution">
    <text evidence="6">The sequence shown here is derived from an EMBL/GenBank/DDBJ whole genome shotgun (WGS) entry which is preliminary data.</text>
</comment>
<evidence type="ECO:0000256" key="1">
    <source>
        <dbReference type="ARBA" id="ARBA00023224"/>
    </source>
</evidence>
<organism evidence="6 7">
    <name type="scientific">Lentibacillus cibarius</name>
    <dbReference type="NCBI Taxonomy" id="2583219"/>
    <lineage>
        <taxon>Bacteria</taxon>
        <taxon>Bacillati</taxon>
        <taxon>Bacillota</taxon>
        <taxon>Bacilli</taxon>
        <taxon>Bacillales</taxon>
        <taxon>Bacillaceae</taxon>
        <taxon>Lentibacillus</taxon>
    </lineage>
</organism>
<dbReference type="PANTHER" id="PTHR32089">
    <property type="entry name" value="METHYL-ACCEPTING CHEMOTAXIS PROTEIN MCPB"/>
    <property type="match status" value="1"/>
</dbReference>
<dbReference type="Pfam" id="PF00015">
    <property type="entry name" value="MCPsignal"/>
    <property type="match status" value="1"/>
</dbReference>
<proteinExistence type="inferred from homology"/>
<dbReference type="PROSITE" id="PS50111">
    <property type="entry name" value="CHEMOTAXIS_TRANSDUC_2"/>
    <property type="match status" value="1"/>
</dbReference>
<dbReference type="InterPro" id="IPR025991">
    <property type="entry name" value="Chemoreceptor_zinc-bind_dom"/>
</dbReference>
<keyword evidence="4" id="KW-0175">Coiled coil</keyword>
<dbReference type="CDD" id="cd11386">
    <property type="entry name" value="MCP_signal"/>
    <property type="match status" value="1"/>
</dbReference>
<name>A0A5S3QHV0_9BACI</name>
<dbReference type="Gene3D" id="1.10.490.10">
    <property type="entry name" value="Globins"/>
    <property type="match status" value="1"/>
</dbReference>
<dbReference type="OrthoDB" id="266313at2"/>
<dbReference type="InterPro" id="IPR004090">
    <property type="entry name" value="Chemotax_Me-accpt_rcpt"/>
</dbReference>
<evidence type="ECO:0000313" key="7">
    <source>
        <dbReference type="Proteomes" id="UP000306980"/>
    </source>
</evidence>
<dbReference type="GO" id="GO:0004888">
    <property type="term" value="F:transmembrane signaling receptor activity"/>
    <property type="evidence" value="ECO:0007669"/>
    <property type="project" value="InterPro"/>
</dbReference>
<dbReference type="CDD" id="cd01068">
    <property type="entry name" value="globin_sensor"/>
    <property type="match status" value="1"/>
</dbReference>
<dbReference type="Pfam" id="PF13682">
    <property type="entry name" value="CZB"/>
    <property type="match status" value="1"/>
</dbReference>
<dbReference type="SUPFAM" id="SSF58104">
    <property type="entry name" value="Methyl-accepting chemotaxis protein (MCP) signaling domain"/>
    <property type="match status" value="1"/>
</dbReference>
<dbReference type="GO" id="GO:0019825">
    <property type="term" value="F:oxygen binding"/>
    <property type="evidence" value="ECO:0007669"/>
    <property type="project" value="InterPro"/>
</dbReference>
<dbReference type="Proteomes" id="UP000306980">
    <property type="component" value="Unassembled WGS sequence"/>
</dbReference>
<dbReference type="GO" id="GO:0020037">
    <property type="term" value="F:heme binding"/>
    <property type="evidence" value="ECO:0007669"/>
    <property type="project" value="InterPro"/>
</dbReference>
<dbReference type="SMART" id="SM00283">
    <property type="entry name" value="MA"/>
    <property type="match status" value="1"/>
</dbReference>
<keyword evidence="1 3" id="KW-0807">Transducer</keyword>
<dbReference type="GO" id="GO:0016020">
    <property type="term" value="C:membrane"/>
    <property type="evidence" value="ECO:0007669"/>
    <property type="project" value="InterPro"/>
</dbReference>
<dbReference type="InterPro" id="IPR004089">
    <property type="entry name" value="MCPsignal_dom"/>
</dbReference>
<evidence type="ECO:0000313" key="6">
    <source>
        <dbReference type="EMBL" id="TMN21428.1"/>
    </source>
</evidence>
<dbReference type="InterPro" id="IPR009050">
    <property type="entry name" value="Globin-like_sf"/>
</dbReference>
<comment type="similarity">
    <text evidence="2">Belongs to the methyl-accepting chemotaxis (MCP) protein family.</text>
</comment>
<dbReference type="PRINTS" id="PR00260">
    <property type="entry name" value="CHEMTRNSDUCR"/>
</dbReference>
<dbReference type="InterPro" id="IPR039379">
    <property type="entry name" value="Protoglobin_sensor_dom"/>
</dbReference>
<sequence>MMQTLFGKKEKIPELGDQTYTIEGESARINELSKLLQITDGDFQNLRKIDPIMEEHAYEMAKRHYEMIMKIPEIQQIFNDNSNFERYTAAITAYFKELSKPKFTKDYVEYRKKIGRVHSRIGLYDEWYVGSYIRVYEYIIPIIMKRFHHSSHTISEIILSLIRIITFDTLVVISSTQEANDYHLVQSISKVMEYVIGMDKVKLLLDRVDASVDEASNVSAASQELNASIEQVTENAVEMSENTEKMIKEAGEGRQLIEESLQGFLKMAEEFTSTKEKIDTLTNHMAKTTQVVDTIKSIAEETNLLALNASIEAARAGEHGKGFAVVADEVRKLAEQTKTSVEEVSATIHQIQGSSKEVASNVDDMSTSLQERVGHARQSIETINFIMEKINNVGESINTIAALTEEQSSATQDIANRIGVVHQHTEDIRHQTEKTGESIYQVSSEVNDLRKQTISSIPKLVPEQVIRVVQTEHALYQWWVYNAILGYQSIDELNEIKPDECRFGKWYKQMKQTSLGSKTSFKTIEKPHQEFHDLVEKVKRFVEQGDKENATGMLEQLNEKTNEIIYLLQKLQTEIT</sequence>
<dbReference type="InterPro" id="IPR044398">
    <property type="entry name" value="Globin-sensor_dom"/>
</dbReference>
<evidence type="ECO:0000256" key="2">
    <source>
        <dbReference type="ARBA" id="ARBA00029447"/>
    </source>
</evidence>
<dbReference type="Gene3D" id="1.10.287.950">
    <property type="entry name" value="Methyl-accepting chemotaxis protein"/>
    <property type="match status" value="1"/>
</dbReference>
<gene>
    <name evidence="6" type="ORF">FFL34_04360</name>
</gene>
<dbReference type="GO" id="GO:0007165">
    <property type="term" value="P:signal transduction"/>
    <property type="evidence" value="ECO:0007669"/>
    <property type="project" value="UniProtKB-KW"/>
</dbReference>